<name>A0ABW7HIW8_9BURK</name>
<feature type="transmembrane region" description="Helical" evidence="8">
    <location>
        <begin position="189"/>
        <end position="210"/>
    </location>
</feature>
<dbReference type="PANTHER" id="PTHR30614:SF1">
    <property type="entry name" value="GLUTAMATE_ASPARTATE IMPORT PERMEASE PROTEIN GLTK"/>
    <property type="match status" value="1"/>
</dbReference>
<dbReference type="PANTHER" id="PTHR30614">
    <property type="entry name" value="MEMBRANE COMPONENT OF AMINO ACID ABC TRANSPORTER"/>
    <property type="match status" value="1"/>
</dbReference>
<evidence type="ECO:0000313" key="10">
    <source>
        <dbReference type="EMBL" id="MFG6489848.1"/>
    </source>
</evidence>
<evidence type="ECO:0000256" key="2">
    <source>
        <dbReference type="ARBA" id="ARBA00010072"/>
    </source>
</evidence>
<dbReference type="SUPFAM" id="SSF161098">
    <property type="entry name" value="MetI-like"/>
    <property type="match status" value="1"/>
</dbReference>
<evidence type="ECO:0000256" key="7">
    <source>
        <dbReference type="ARBA" id="ARBA00023136"/>
    </source>
</evidence>
<dbReference type="NCBIfam" id="TIGR01726">
    <property type="entry name" value="HEQRo_perm_3TM"/>
    <property type="match status" value="1"/>
</dbReference>
<organism evidence="10 11">
    <name type="scientific">Pelomonas candidula</name>
    <dbReference type="NCBI Taxonomy" id="3299025"/>
    <lineage>
        <taxon>Bacteria</taxon>
        <taxon>Pseudomonadati</taxon>
        <taxon>Pseudomonadota</taxon>
        <taxon>Betaproteobacteria</taxon>
        <taxon>Burkholderiales</taxon>
        <taxon>Sphaerotilaceae</taxon>
        <taxon>Roseateles</taxon>
    </lineage>
</organism>
<dbReference type="CDD" id="cd06261">
    <property type="entry name" value="TM_PBP2"/>
    <property type="match status" value="1"/>
</dbReference>
<dbReference type="InterPro" id="IPR010065">
    <property type="entry name" value="AA_ABC_transptr_permease_3TM"/>
</dbReference>
<comment type="subcellular location">
    <subcellularLocation>
        <location evidence="1">Cell inner membrane</location>
        <topology evidence="1">Multi-pass membrane protein</topology>
    </subcellularLocation>
    <subcellularLocation>
        <location evidence="8">Cell membrane</location>
        <topology evidence="8">Multi-pass membrane protein</topology>
    </subcellularLocation>
</comment>
<dbReference type="EMBL" id="JBIGIC010000015">
    <property type="protein sequence ID" value="MFG6489848.1"/>
    <property type="molecule type" value="Genomic_DNA"/>
</dbReference>
<keyword evidence="3 8" id="KW-0813">Transport</keyword>
<dbReference type="InterPro" id="IPR000515">
    <property type="entry name" value="MetI-like"/>
</dbReference>
<keyword evidence="11" id="KW-1185">Reference proteome</keyword>
<dbReference type="InterPro" id="IPR043429">
    <property type="entry name" value="ArtM/GltK/GlnP/TcyL/YhdX-like"/>
</dbReference>
<dbReference type="Proteomes" id="UP001606134">
    <property type="component" value="Unassembled WGS sequence"/>
</dbReference>
<dbReference type="PROSITE" id="PS50928">
    <property type="entry name" value="ABC_TM1"/>
    <property type="match status" value="1"/>
</dbReference>
<gene>
    <name evidence="10" type="ORF">ACG04R_24440</name>
</gene>
<dbReference type="Gene3D" id="1.10.3720.10">
    <property type="entry name" value="MetI-like"/>
    <property type="match status" value="1"/>
</dbReference>
<accession>A0ABW7HIW8</accession>
<comment type="caution">
    <text evidence="10">The sequence shown here is derived from an EMBL/GenBank/DDBJ whole genome shotgun (WGS) entry which is preliminary data.</text>
</comment>
<evidence type="ECO:0000256" key="8">
    <source>
        <dbReference type="RuleBase" id="RU363032"/>
    </source>
</evidence>
<keyword evidence="5 8" id="KW-0812">Transmembrane</keyword>
<evidence type="ECO:0000256" key="6">
    <source>
        <dbReference type="ARBA" id="ARBA00022989"/>
    </source>
</evidence>
<reference evidence="10 11" key="1">
    <citation type="submission" date="2024-08" db="EMBL/GenBank/DDBJ databases">
        <authorList>
            <person name="Lu H."/>
        </authorList>
    </citation>
    <scope>NUCLEOTIDE SEQUENCE [LARGE SCALE GENOMIC DNA]</scope>
    <source>
        <strain evidence="10 11">BYS78W</strain>
    </source>
</reference>
<dbReference type="InterPro" id="IPR035906">
    <property type="entry name" value="MetI-like_sf"/>
</dbReference>
<evidence type="ECO:0000259" key="9">
    <source>
        <dbReference type="PROSITE" id="PS50928"/>
    </source>
</evidence>
<dbReference type="RefSeq" id="WP_394416351.1">
    <property type="nucleotide sequence ID" value="NZ_JBIGIC010000015.1"/>
</dbReference>
<evidence type="ECO:0000313" key="11">
    <source>
        <dbReference type="Proteomes" id="UP001606134"/>
    </source>
</evidence>
<protein>
    <submittedName>
        <fullName evidence="10">Amino acid ABC transporter permease</fullName>
    </submittedName>
</protein>
<feature type="transmembrane region" description="Helical" evidence="8">
    <location>
        <begin position="58"/>
        <end position="78"/>
    </location>
</feature>
<comment type="similarity">
    <text evidence="2">Belongs to the binding-protein-dependent transport system permease family. HisMQ subfamily.</text>
</comment>
<proteinExistence type="inferred from homology"/>
<sequence length="221" mass="24754">MLNLDYSFLNWAVVQSFVAKGFWFSIQLTLVAMVGGIVLGTLLAMMRLSSHRWLSAPAAFYVDTLRSIPLVMVILWFFLLIPNLIGPIGGQMSAFVTFTLFEATYYSEIMRAGIQSVSKGQVNAGYAVGMTYGQTMRFVVLPQAFRNMLPVLLTQTIVLFQDTSLVYAVGEYDLLKGFEVAGKNFNRPVETYLVAAVVYFVICFGLSQLVRRLQKKIAIIR</sequence>
<keyword evidence="4" id="KW-1003">Cell membrane</keyword>
<evidence type="ECO:0000256" key="4">
    <source>
        <dbReference type="ARBA" id="ARBA00022475"/>
    </source>
</evidence>
<feature type="domain" description="ABC transmembrane type-1" evidence="9">
    <location>
        <begin position="22"/>
        <end position="210"/>
    </location>
</feature>
<feature type="transmembrane region" description="Helical" evidence="8">
    <location>
        <begin position="22"/>
        <end position="46"/>
    </location>
</feature>
<keyword evidence="7 8" id="KW-0472">Membrane</keyword>
<keyword evidence="6 8" id="KW-1133">Transmembrane helix</keyword>
<evidence type="ECO:0000256" key="1">
    <source>
        <dbReference type="ARBA" id="ARBA00004429"/>
    </source>
</evidence>
<dbReference type="Pfam" id="PF00528">
    <property type="entry name" value="BPD_transp_1"/>
    <property type="match status" value="1"/>
</dbReference>
<evidence type="ECO:0000256" key="5">
    <source>
        <dbReference type="ARBA" id="ARBA00022692"/>
    </source>
</evidence>
<evidence type="ECO:0000256" key="3">
    <source>
        <dbReference type="ARBA" id="ARBA00022448"/>
    </source>
</evidence>